<evidence type="ECO:0000256" key="2">
    <source>
        <dbReference type="ARBA" id="ARBA00010524"/>
    </source>
</evidence>
<comment type="caution">
    <text evidence="14">The sequence shown here is derived from an EMBL/GenBank/DDBJ whole genome shotgun (WGS) entry which is preliminary data.</text>
</comment>
<feature type="domain" description="Phospholipid/glycerol acyltransferase" evidence="13">
    <location>
        <begin position="48"/>
        <end position="178"/>
    </location>
</feature>
<evidence type="ECO:0000256" key="4">
    <source>
        <dbReference type="ARBA" id="ARBA00022787"/>
    </source>
</evidence>
<keyword evidence="8" id="KW-0472">Membrane</keyword>
<reference evidence="14 15" key="1">
    <citation type="submission" date="2019-12" db="EMBL/GenBank/DDBJ databases">
        <authorList>
            <person name="Floudas D."/>
            <person name="Bentzer J."/>
            <person name="Ahren D."/>
            <person name="Johansson T."/>
            <person name="Persson P."/>
            <person name="Tunlid A."/>
        </authorList>
    </citation>
    <scope>NUCLEOTIDE SEQUENCE [LARGE SCALE GENOMIC DNA]</scope>
    <source>
        <strain evidence="14 15">CBS 102.39</strain>
    </source>
</reference>
<dbReference type="InterPro" id="IPR000872">
    <property type="entry name" value="Tafazzin"/>
</dbReference>
<keyword evidence="4" id="KW-1000">Mitochondrion outer membrane</keyword>
<sequence length="296" mass="32716">MSAVLSAATVSAVGLTCKAFLNSGLCSIQVNGLKNLRKALESKRNHGIVTVCNHISTLDDPVVWGVLPAHYYLNSRTTRWALGASDIIFTNPHGQTLETFRGKGIYQEAVDTAIQKLNQGHWVHLYGEGKVNQPNTYLRDEDGRAHLPRFKWGVQNSGRIIMEADTPPTVIPMWLTGFDKLMPEGRTFPYKYLPRLGVKLSVTFGEPVPSEVLQSALAVRPVDGDPTAIAEHDHLRGWVRDTAEYVEKDTDISKGKYPEPVYVSLVRQKVTSILHDHVEALGRSVSGPSLDDMPPP</sequence>
<evidence type="ECO:0000256" key="12">
    <source>
        <dbReference type="RuleBase" id="RU365062"/>
    </source>
</evidence>
<dbReference type="GO" id="GO:0005741">
    <property type="term" value="C:mitochondrial outer membrane"/>
    <property type="evidence" value="ECO:0007669"/>
    <property type="project" value="UniProtKB-SubCell"/>
</dbReference>
<dbReference type="AlphaFoldDB" id="A0A8H4QZA4"/>
<organism evidence="14 15">
    <name type="scientific">Agrocybe pediades</name>
    <dbReference type="NCBI Taxonomy" id="84607"/>
    <lineage>
        <taxon>Eukaryota</taxon>
        <taxon>Fungi</taxon>
        <taxon>Dikarya</taxon>
        <taxon>Basidiomycota</taxon>
        <taxon>Agaricomycotina</taxon>
        <taxon>Agaricomycetes</taxon>
        <taxon>Agaricomycetidae</taxon>
        <taxon>Agaricales</taxon>
        <taxon>Agaricineae</taxon>
        <taxon>Strophariaceae</taxon>
        <taxon>Agrocybe</taxon>
    </lineage>
</organism>
<dbReference type="Proteomes" id="UP000521872">
    <property type="component" value="Unassembled WGS sequence"/>
</dbReference>
<dbReference type="GO" id="GO:0005743">
    <property type="term" value="C:mitochondrial inner membrane"/>
    <property type="evidence" value="ECO:0007669"/>
    <property type="project" value="UniProtKB-SubCell"/>
</dbReference>
<proteinExistence type="inferred from homology"/>
<keyword evidence="7" id="KW-0496">Mitochondrion</keyword>
<dbReference type="GO" id="GO:0035965">
    <property type="term" value="P:cardiolipin acyl-chain remodeling"/>
    <property type="evidence" value="ECO:0007669"/>
    <property type="project" value="TreeGrafter"/>
</dbReference>
<name>A0A8H4QZA4_9AGAR</name>
<comment type="similarity">
    <text evidence="2 12">Belongs to the taffazin family.</text>
</comment>
<evidence type="ECO:0000256" key="11">
    <source>
        <dbReference type="ARBA" id="ARBA00047906"/>
    </source>
</evidence>
<evidence type="ECO:0000256" key="6">
    <source>
        <dbReference type="ARBA" id="ARBA00023098"/>
    </source>
</evidence>
<keyword evidence="15" id="KW-1185">Reference proteome</keyword>
<evidence type="ECO:0000313" key="15">
    <source>
        <dbReference type="Proteomes" id="UP000521872"/>
    </source>
</evidence>
<evidence type="ECO:0000256" key="1">
    <source>
        <dbReference type="ARBA" id="ARBA00004137"/>
    </source>
</evidence>
<protein>
    <recommendedName>
        <fullName evidence="12">Tafazzin family protein</fullName>
    </recommendedName>
</protein>
<dbReference type="CDD" id="cd07989">
    <property type="entry name" value="LPLAT_AGPAT-like"/>
    <property type="match status" value="1"/>
</dbReference>
<dbReference type="Pfam" id="PF01553">
    <property type="entry name" value="Acyltransferase"/>
    <property type="match status" value="1"/>
</dbReference>
<evidence type="ECO:0000259" key="13">
    <source>
        <dbReference type="SMART" id="SM00563"/>
    </source>
</evidence>
<evidence type="ECO:0000256" key="10">
    <source>
        <dbReference type="ARBA" id="ARBA00024323"/>
    </source>
</evidence>
<dbReference type="PANTHER" id="PTHR12497:SF0">
    <property type="entry name" value="TAFAZZIN"/>
    <property type="match status" value="1"/>
</dbReference>
<dbReference type="SUPFAM" id="SSF69593">
    <property type="entry name" value="Glycerol-3-phosphate (1)-acyltransferase"/>
    <property type="match status" value="1"/>
</dbReference>
<dbReference type="PRINTS" id="PR00979">
    <property type="entry name" value="TAFAZZIN"/>
</dbReference>
<keyword evidence="6" id="KW-0443">Lipid metabolism</keyword>
<comment type="catalytic activity">
    <reaction evidence="11">
        <text>1'-[1,2-diacyl-sn-glycero-3-phospho],3'-[1-acyl-sn-glycero-3-phospho]-glycerol + a 1,2-diacyl-sn-glycero-3-phosphocholine = a cardiolipin + a 1-acyl-sn-glycero-3-phosphocholine</text>
        <dbReference type="Rhea" id="RHEA:33731"/>
        <dbReference type="ChEBI" id="CHEBI:57643"/>
        <dbReference type="ChEBI" id="CHEBI:58168"/>
        <dbReference type="ChEBI" id="CHEBI:62237"/>
        <dbReference type="ChEBI" id="CHEBI:64743"/>
    </reaction>
    <physiologicalReaction direction="left-to-right" evidence="11">
        <dbReference type="Rhea" id="RHEA:33732"/>
    </physiologicalReaction>
    <physiologicalReaction direction="right-to-left" evidence="11">
        <dbReference type="Rhea" id="RHEA:33733"/>
    </physiologicalReaction>
</comment>
<evidence type="ECO:0000256" key="9">
    <source>
        <dbReference type="ARBA" id="ARBA00023315"/>
    </source>
</evidence>
<dbReference type="GO" id="GO:0007007">
    <property type="term" value="P:inner mitochondrial membrane organization"/>
    <property type="evidence" value="ECO:0007669"/>
    <property type="project" value="TreeGrafter"/>
</dbReference>
<keyword evidence="3" id="KW-0808">Transferase</keyword>
<evidence type="ECO:0000313" key="14">
    <source>
        <dbReference type="EMBL" id="KAF4619416.1"/>
    </source>
</evidence>
<evidence type="ECO:0000256" key="8">
    <source>
        <dbReference type="ARBA" id="ARBA00023136"/>
    </source>
</evidence>
<dbReference type="InterPro" id="IPR002123">
    <property type="entry name" value="Plipid/glycerol_acylTrfase"/>
</dbReference>
<comment type="subcellular location">
    <subcellularLocation>
        <location evidence="1">Mitochondrion inner membrane</location>
        <topology evidence="1">Peripheral membrane protein</topology>
        <orientation evidence="1">Intermembrane side</orientation>
    </subcellularLocation>
    <subcellularLocation>
        <location evidence="10">Mitochondrion outer membrane</location>
        <topology evidence="10">Peripheral membrane protein</topology>
        <orientation evidence="10">Intermembrane side</orientation>
    </subcellularLocation>
</comment>
<keyword evidence="5" id="KW-0999">Mitochondrion inner membrane</keyword>
<evidence type="ECO:0000256" key="3">
    <source>
        <dbReference type="ARBA" id="ARBA00022679"/>
    </source>
</evidence>
<dbReference type="PANTHER" id="PTHR12497">
    <property type="entry name" value="TAZ PROTEIN TAFAZZIN"/>
    <property type="match status" value="1"/>
</dbReference>
<accession>A0A8H4QZA4</accession>
<dbReference type="GO" id="GO:0047184">
    <property type="term" value="F:1-acylglycerophosphocholine O-acyltransferase activity"/>
    <property type="evidence" value="ECO:0007669"/>
    <property type="project" value="TreeGrafter"/>
</dbReference>
<evidence type="ECO:0000256" key="5">
    <source>
        <dbReference type="ARBA" id="ARBA00022792"/>
    </source>
</evidence>
<dbReference type="SMART" id="SM00563">
    <property type="entry name" value="PlsC"/>
    <property type="match status" value="1"/>
</dbReference>
<gene>
    <name evidence="14" type="ORF">D9613_005410</name>
</gene>
<dbReference type="EMBL" id="JAACJL010000016">
    <property type="protein sequence ID" value="KAF4619416.1"/>
    <property type="molecule type" value="Genomic_DNA"/>
</dbReference>
<evidence type="ECO:0000256" key="7">
    <source>
        <dbReference type="ARBA" id="ARBA00023128"/>
    </source>
</evidence>
<keyword evidence="9" id="KW-0012">Acyltransferase</keyword>